<feature type="region of interest" description="Disordered" evidence="1">
    <location>
        <begin position="1"/>
        <end position="24"/>
    </location>
</feature>
<protein>
    <submittedName>
        <fullName evidence="2">Uncharacterized protein</fullName>
    </submittedName>
</protein>
<evidence type="ECO:0000313" key="2">
    <source>
        <dbReference type="EMBL" id="KAJ7749664.1"/>
    </source>
</evidence>
<dbReference type="EMBL" id="JARKIB010000068">
    <property type="protein sequence ID" value="KAJ7749664.1"/>
    <property type="molecule type" value="Genomic_DNA"/>
</dbReference>
<keyword evidence="3" id="KW-1185">Reference proteome</keyword>
<reference evidence="2" key="1">
    <citation type="submission" date="2023-03" db="EMBL/GenBank/DDBJ databases">
        <title>Massive genome expansion in bonnet fungi (Mycena s.s.) driven by repeated elements and novel gene families across ecological guilds.</title>
        <authorList>
            <consortium name="Lawrence Berkeley National Laboratory"/>
            <person name="Harder C.B."/>
            <person name="Miyauchi S."/>
            <person name="Viragh M."/>
            <person name="Kuo A."/>
            <person name="Thoen E."/>
            <person name="Andreopoulos B."/>
            <person name="Lu D."/>
            <person name="Skrede I."/>
            <person name="Drula E."/>
            <person name="Henrissat B."/>
            <person name="Morin E."/>
            <person name="Kohler A."/>
            <person name="Barry K."/>
            <person name="LaButti K."/>
            <person name="Morin E."/>
            <person name="Salamov A."/>
            <person name="Lipzen A."/>
            <person name="Mereny Z."/>
            <person name="Hegedus B."/>
            <person name="Baldrian P."/>
            <person name="Stursova M."/>
            <person name="Weitz H."/>
            <person name="Taylor A."/>
            <person name="Grigoriev I.V."/>
            <person name="Nagy L.G."/>
            <person name="Martin F."/>
            <person name="Kauserud H."/>
        </authorList>
    </citation>
    <scope>NUCLEOTIDE SEQUENCE</scope>
    <source>
        <strain evidence="2">CBHHK182m</strain>
    </source>
</reference>
<evidence type="ECO:0000313" key="3">
    <source>
        <dbReference type="Proteomes" id="UP001215598"/>
    </source>
</evidence>
<sequence length="644" mass="70037">MAPARLDGGSCGGTQRPWAEESHLRQCDPSRKSCMQPLREEESRGHMGWQREVRDGVSCRAQEQHSAAPACEQRSSIDTDLDAHGDALQTRASGYAAVRSSIVQYKSAVNWVPRKFHAARWNTVLDHCTRAPCGAGAELASEWRSSADADLDARVSSALQANLSTGSAGAVASTSSEVSDARRCAAGERTYVYGGAMRGVDTEIEALYTHARWRWQVEIENWQHVRAAGFDVGAPACEERKKAIGSPEYVDRDTRQGSTLYVFMHVVPSASCTAMLGDLYVFMYRVVIVVGTSCNRATALSGGEGVGCEENIVGVVTIQRPSADGDLGGTSTSRARKIAAVLQFQTLRCSGYAVDRDADLDAHNQRTSVQLDEIAVDRGRAGARVHGAKDVGQREVMETQAGAAISTSAFPMHPRATAETQTARDELNAWSPSSPAFAQQKSLVVAVNLRVQLVCVCVSNDMLRMVLRNGDEGVVIVVVEKRDIECIRYLHAGALSELTAYKRNKCNRSEPSAMKQGSGWVARPNSRRSDSGVQGHQRGERPEESFGATRRLRGRIRWSRNVGSRSRRVIEGRGTNMADSCRLLAKYEELETMKAYQAFVNASMTRTESVALGSSSTSLDGAAPQDAEMLGNGMGRMLGQWRAH</sequence>
<organism evidence="2 3">
    <name type="scientific">Mycena metata</name>
    <dbReference type="NCBI Taxonomy" id="1033252"/>
    <lineage>
        <taxon>Eukaryota</taxon>
        <taxon>Fungi</taxon>
        <taxon>Dikarya</taxon>
        <taxon>Basidiomycota</taxon>
        <taxon>Agaricomycotina</taxon>
        <taxon>Agaricomycetes</taxon>
        <taxon>Agaricomycetidae</taxon>
        <taxon>Agaricales</taxon>
        <taxon>Marasmiineae</taxon>
        <taxon>Mycenaceae</taxon>
        <taxon>Mycena</taxon>
    </lineage>
</organism>
<gene>
    <name evidence="2" type="ORF">B0H16DRAFT_1461069</name>
</gene>
<name>A0AAD7IST0_9AGAR</name>
<comment type="caution">
    <text evidence="2">The sequence shown here is derived from an EMBL/GenBank/DDBJ whole genome shotgun (WGS) entry which is preliminary data.</text>
</comment>
<proteinExistence type="predicted"/>
<dbReference type="AlphaFoldDB" id="A0AAD7IST0"/>
<evidence type="ECO:0000256" key="1">
    <source>
        <dbReference type="SAM" id="MobiDB-lite"/>
    </source>
</evidence>
<feature type="region of interest" description="Disordered" evidence="1">
    <location>
        <begin position="507"/>
        <end position="548"/>
    </location>
</feature>
<accession>A0AAD7IST0</accession>
<dbReference type="Proteomes" id="UP001215598">
    <property type="component" value="Unassembled WGS sequence"/>
</dbReference>